<dbReference type="SUPFAM" id="SSF51445">
    <property type="entry name" value="(Trans)glycosidases"/>
    <property type="match status" value="1"/>
</dbReference>
<feature type="signal peptide" evidence="1">
    <location>
        <begin position="1"/>
        <end position="23"/>
    </location>
</feature>
<keyword evidence="1" id="KW-0732">Signal</keyword>
<name>A0A7Y9PE03_9BACT</name>
<proteinExistence type="predicted"/>
<feature type="chain" id="PRO_5030687319" evidence="1">
    <location>
        <begin position="24"/>
        <end position="350"/>
    </location>
</feature>
<dbReference type="PROSITE" id="PS51910">
    <property type="entry name" value="GH18_2"/>
    <property type="match status" value="1"/>
</dbReference>
<dbReference type="GO" id="GO:0005975">
    <property type="term" value="P:carbohydrate metabolic process"/>
    <property type="evidence" value="ECO:0007669"/>
    <property type="project" value="InterPro"/>
</dbReference>
<evidence type="ECO:0000259" key="2">
    <source>
        <dbReference type="PROSITE" id="PS51910"/>
    </source>
</evidence>
<dbReference type="Proteomes" id="UP000589520">
    <property type="component" value="Unassembled WGS sequence"/>
</dbReference>
<feature type="domain" description="GH18" evidence="2">
    <location>
        <begin position="25"/>
        <end position="350"/>
    </location>
</feature>
<reference evidence="3 4" key="1">
    <citation type="submission" date="2020-07" db="EMBL/GenBank/DDBJ databases">
        <title>Genomic Encyclopedia of Type Strains, Phase IV (KMG-V): Genome sequencing to study the core and pangenomes of soil and plant-associated prokaryotes.</title>
        <authorList>
            <person name="Whitman W."/>
        </authorList>
    </citation>
    <scope>NUCLEOTIDE SEQUENCE [LARGE SCALE GENOMIC DNA]</scope>
    <source>
        <strain evidence="3 4">X4EP2</strain>
    </source>
</reference>
<dbReference type="InterPro" id="IPR029070">
    <property type="entry name" value="Chitinase_insertion_sf"/>
</dbReference>
<dbReference type="PANTHER" id="PTHR46066:SF2">
    <property type="entry name" value="CHITINASE DOMAIN-CONTAINING PROTEIN 1"/>
    <property type="match status" value="1"/>
</dbReference>
<organism evidence="3 4">
    <name type="scientific">Granulicella arctica</name>
    <dbReference type="NCBI Taxonomy" id="940613"/>
    <lineage>
        <taxon>Bacteria</taxon>
        <taxon>Pseudomonadati</taxon>
        <taxon>Acidobacteriota</taxon>
        <taxon>Terriglobia</taxon>
        <taxon>Terriglobales</taxon>
        <taxon>Acidobacteriaceae</taxon>
        <taxon>Granulicella</taxon>
    </lineage>
</organism>
<comment type="caution">
    <text evidence="3">The sequence shown here is derived from an EMBL/GenBank/DDBJ whole genome shotgun (WGS) entry which is preliminary data.</text>
</comment>
<dbReference type="Gene3D" id="3.10.50.10">
    <property type="match status" value="1"/>
</dbReference>
<protein>
    <submittedName>
        <fullName evidence="3">Spore germination protein YaaH</fullName>
    </submittedName>
</protein>
<evidence type="ECO:0000313" key="3">
    <source>
        <dbReference type="EMBL" id="NYF78181.1"/>
    </source>
</evidence>
<dbReference type="SMART" id="SM00636">
    <property type="entry name" value="Glyco_18"/>
    <property type="match status" value="1"/>
</dbReference>
<evidence type="ECO:0000256" key="1">
    <source>
        <dbReference type="SAM" id="SignalP"/>
    </source>
</evidence>
<dbReference type="PANTHER" id="PTHR46066">
    <property type="entry name" value="CHITINASE DOMAIN-CONTAINING PROTEIN 1 FAMILY MEMBER"/>
    <property type="match status" value="1"/>
</dbReference>
<dbReference type="Gene3D" id="3.20.20.80">
    <property type="entry name" value="Glycosidases"/>
    <property type="match status" value="1"/>
</dbReference>
<dbReference type="Pfam" id="PF00704">
    <property type="entry name" value="Glyco_hydro_18"/>
    <property type="match status" value="1"/>
</dbReference>
<dbReference type="InterPro" id="IPR017853">
    <property type="entry name" value="GH"/>
</dbReference>
<dbReference type="InterPro" id="IPR011583">
    <property type="entry name" value="Chitinase_II/V-like_cat"/>
</dbReference>
<dbReference type="GO" id="GO:0008061">
    <property type="term" value="F:chitin binding"/>
    <property type="evidence" value="ECO:0007669"/>
    <property type="project" value="InterPro"/>
</dbReference>
<dbReference type="RefSeq" id="WP_179487390.1">
    <property type="nucleotide sequence ID" value="NZ_JACCCW010000001.1"/>
</dbReference>
<sequence>MKKLICLFLLGATAVWSQTPAVAQTKTLFYMGDGAPSVHSFMEHKDKIDIISPTWYSIDENGLVTGEPQPDVLRVAKQSHISIVPIFALFNKDGIHKLANDEKAQDEMNRAFVRECKENGYDGIQYDVEDVMWTDRDALSAMVKKTADVLHKEHLQLQIAVVPNAPGHAGSTAFGKWIYEEWRGAYDLKALGESVDLLCLMTYDQHTRWTTPGPVGGWIWTTQNLEYALKFVPRNKLSFGISLYGYHWFTGDPGMDEKTKKPNSTAEYISQPNAIYLRDTYGGKEQWDEQDHAPWFFFYRDQMREWIFYTDKRAFNDRYTLAKQNGLAGICSWVLGEEDPAIWTTLPDRK</sequence>
<dbReference type="EMBL" id="JACCCW010000001">
    <property type="protein sequence ID" value="NYF78181.1"/>
    <property type="molecule type" value="Genomic_DNA"/>
</dbReference>
<accession>A0A7Y9PE03</accession>
<keyword evidence="4" id="KW-1185">Reference proteome</keyword>
<dbReference type="InterPro" id="IPR001223">
    <property type="entry name" value="Glyco_hydro18_cat"/>
</dbReference>
<evidence type="ECO:0000313" key="4">
    <source>
        <dbReference type="Proteomes" id="UP000589520"/>
    </source>
</evidence>
<dbReference type="AlphaFoldDB" id="A0A7Y9PE03"/>
<gene>
    <name evidence="3" type="ORF">HDF17_000468</name>
</gene>